<evidence type="ECO:0000256" key="7">
    <source>
        <dbReference type="ARBA" id="ARBA00023211"/>
    </source>
</evidence>
<evidence type="ECO:0000256" key="2">
    <source>
        <dbReference type="ARBA" id="ARBA00012168"/>
    </source>
</evidence>
<comment type="catalytic activity">
    <reaction evidence="8 12">
        <text>L-arginine + H2O = urea + L-ornithine</text>
        <dbReference type="Rhea" id="RHEA:20569"/>
        <dbReference type="ChEBI" id="CHEBI:15377"/>
        <dbReference type="ChEBI" id="CHEBI:16199"/>
        <dbReference type="ChEBI" id="CHEBI:32682"/>
        <dbReference type="ChEBI" id="CHEBI:46911"/>
        <dbReference type="EC" id="3.5.3.1"/>
    </reaction>
</comment>
<dbReference type="EC" id="3.5.3.1" evidence="2 9"/>
<evidence type="ECO:0000256" key="4">
    <source>
        <dbReference type="ARBA" id="ARBA00022503"/>
    </source>
</evidence>
<evidence type="ECO:0000256" key="3">
    <source>
        <dbReference type="ARBA" id="ARBA00018123"/>
    </source>
</evidence>
<comment type="similarity">
    <text evidence="10 11">Belongs to the arginase family.</text>
</comment>
<dbReference type="PROSITE" id="PS51409">
    <property type="entry name" value="ARGINASE_2"/>
    <property type="match status" value="1"/>
</dbReference>
<dbReference type="Pfam" id="PF00491">
    <property type="entry name" value="Arginase"/>
    <property type="match status" value="1"/>
</dbReference>
<evidence type="ECO:0000256" key="12">
    <source>
        <dbReference type="RuleBase" id="RU361159"/>
    </source>
</evidence>
<dbReference type="NCBIfam" id="TIGR01229">
    <property type="entry name" value="rocF_arginase"/>
    <property type="match status" value="1"/>
</dbReference>
<evidence type="ECO:0000256" key="9">
    <source>
        <dbReference type="NCBIfam" id="TIGR01229"/>
    </source>
</evidence>
<protein>
    <recommendedName>
        <fullName evidence="3 9">Arginase</fullName>
        <ecNumber evidence="2 9">3.5.3.1</ecNumber>
    </recommendedName>
</protein>
<dbReference type="PROSITE" id="PS01053">
    <property type="entry name" value="ARGINASE_1"/>
    <property type="match status" value="1"/>
</dbReference>
<evidence type="ECO:0000256" key="1">
    <source>
        <dbReference type="ARBA" id="ARBA00005098"/>
    </source>
</evidence>
<keyword evidence="6 11" id="KW-0378">Hydrolase</keyword>
<reference evidence="13" key="1">
    <citation type="submission" date="2022-01" db="EMBL/GenBank/DDBJ databases">
        <authorList>
            <person name="Criscuolo A."/>
        </authorList>
    </citation>
    <scope>NUCLEOTIDE SEQUENCE</scope>
    <source>
        <strain evidence="13">CIP111891</strain>
    </source>
</reference>
<evidence type="ECO:0000313" key="14">
    <source>
        <dbReference type="Proteomes" id="UP000838821"/>
    </source>
</evidence>
<gene>
    <name evidence="13" type="primary">rocF</name>
    <name evidence="13" type="ORF">PAECIP111891_01483</name>
</gene>
<dbReference type="PIRSF" id="PIRSF036979">
    <property type="entry name" value="Arginase"/>
    <property type="match status" value="1"/>
</dbReference>
<accession>A0ABM9C1N9</accession>
<dbReference type="PANTHER" id="PTHR43782">
    <property type="entry name" value="ARGINASE"/>
    <property type="match status" value="1"/>
</dbReference>
<keyword evidence="14" id="KW-1185">Reference proteome</keyword>
<dbReference type="PANTHER" id="PTHR43782:SF3">
    <property type="entry name" value="ARGINASE"/>
    <property type="match status" value="1"/>
</dbReference>
<dbReference type="InterPro" id="IPR020855">
    <property type="entry name" value="Ureohydrolase_Mn_BS"/>
</dbReference>
<evidence type="ECO:0000256" key="11">
    <source>
        <dbReference type="RuleBase" id="RU003684"/>
    </source>
</evidence>
<evidence type="ECO:0000256" key="6">
    <source>
        <dbReference type="ARBA" id="ARBA00022801"/>
    </source>
</evidence>
<dbReference type="InterPro" id="IPR014033">
    <property type="entry name" value="Arginase"/>
</dbReference>
<organism evidence="13 14">
    <name type="scientific">Paenibacillus allorhizoplanae</name>
    <dbReference type="NCBI Taxonomy" id="2905648"/>
    <lineage>
        <taxon>Bacteria</taxon>
        <taxon>Bacillati</taxon>
        <taxon>Bacillota</taxon>
        <taxon>Bacilli</taxon>
        <taxon>Bacillales</taxon>
        <taxon>Paenibacillaceae</taxon>
        <taxon>Paenibacillus</taxon>
    </lineage>
</organism>
<evidence type="ECO:0000256" key="10">
    <source>
        <dbReference type="PROSITE-ProRule" id="PRU00742"/>
    </source>
</evidence>
<dbReference type="Proteomes" id="UP000838821">
    <property type="component" value="Unassembled WGS sequence"/>
</dbReference>
<proteinExistence type="inferred from homology"/>
<comment type="caution">
    <text evidence="13">The sequence shown here is derived from an EMBL/GenBank/DDBJ whole genome shotgun (WGS) entry which is preliminary data.</text>
</comment>
<dbReference type="PRINTS" id="PR00116">
    <property type="entry name" value="ARGINASE"/>
</dbReference>
<sequence>MQIGNVSQRSVAQGFIIKIIPSEGVDPMSIPPKIAAISVNFDLGAGRRGASHGPKAILEAGLFPALHQMGYCVDHVSDLHLNEKLTPLDAHVDTTNLKHFAEVIDINTRLARQISGVVTQDYFPLVIGGDHSIAIGTIAGLASHYQQLGVIWIDAHSDLNSPETSPSGNIHGMSLAVSLGIGHPLLTQISGISPKVRPENIVLIGARSLDEGEKKLIRSLGIKCYTMYDIDRKGMARVMQEAIDYIKIRTDGVHLSYDVDSVDPIEAPGTGTTVKGGLQFREAHLAVEMLHEAGIVTSAEFVEVNPLLDESNKTSELAVSLISSFFGDQIL</sequence>
<dbReference type="InterPro" id="IPR023696">
    <property type="entry name" value="Ureohydrolase_dom_sf"/>
</dbReference>
<comment type="pathway">
    <text evidence="1">Nitrogen metabolism; urea cycle; L-ornithine and urea from L-arginine: step 1/1.</text>
</comment>
<name>A0ABM9C1N9_9BACL</name>
<keyword evidence="4 12" id="KW-0056">Arginine metabolism</keyword>
<evidence type="ECO:0000256" key="8">
    <source>
        <dbReference type="ARBA" id="ARBA00047391"/>
    </source>
</evidence>
<dbReference type="SUPFAM" id="SSF52768">
    <property type="entry name" value="Arginase/deacetylase"/>
    <property type="match status" value="1"/>
</dbReference>
<dbReference type="Gene3D" id="3.40.800.10">
    <property type="entry name" value="Ureohydrolase domain"/>
    <property type="match status" value="1"/>
</dbReference>
<dbReference type="EMBL" id="CAKMMW010000003">
    <property type="protein sequence ID" value="CAH1200108.1"/>
    <property type="molecule type" value="Genomic_DNA"/>
</dbReference>
<dbReference type="GO" id="GO:0004053">
    <property type="term" value="F:arginase activity"/>
    <property type="evidence" value="ECO:0007669"/>
    <property type="project" value="UniProtKB-EC"/>
</dbReference>
<dbReference type="InterPro" id="IPR006035">
    <property type="entry name" value="Ureohydrolase"/>
</dbReference>
<dbReference type="CDD" id="cd09989">
    <property type="entry name" value="Arginase"/>
    <property type="match status" value="1"/>
</dbReference>
<keyword evidence="7 12" id="KW-0464">Manganese</keyword>
<keyword evidence="5 12" id="KW-0479">Metal-binding</keyword>
<evidence type="ECO:0000313" key="13">
    <source>
        <dbReference type="EMBL" id="CAH1200108.1"/>
    </source>
</evidence>
<comment type="cofactor">
    <cofactor evidence="12">
        <name>Mn(2+)</name>
        <dbReference type="ChEBI" id="CHEBI:29035"/>
    </cofactor>
    <text evidence="12">Binds 2 manganese ions per subunit.</text>
</comment>
<evidence type="ECO:0000256" key="5">
    <source>
        <dbReference type="ARBA" id="ARBA00022723"/>
    </source>
</evidence>